<evidence type="ECO:0000313" key="15">
    <source>
        <dbReference type="EMBL" id="OAM87562.1"/>
    </source>
</evidence>
<feature type="transmembrane region" description="Helical" evidence="12">
    <location>
        <begin position="386"/>
        <end position="408"/>
    </location>
</feature>
<feature type="transmembrane region" description="Helical" evidence="12">
    <location>
        <begin position="445"/>
        <end position="462"/>
    </location>
</feature>
<evidence type="ECO:0000256" key="5">
    <source>
        <dbReference type="ARBA" id="ARBA00022538"/>
    </source>
</evidence>
<evidence type="ECO:0000256" key="12">
    <source>
        <dbReference type="HAMAP-Rule" id="MF_01522"/>
    </source>
</evidence>
<evidence type="ECO:0000259" key="14">
    <source>
        <dbReference type="Pfam" id="PF22776"/>
    </source>
</evidence>
<dbReference type="OrthoDB" id="9805577at2"/>
<comment type="catalytic activity">
    <reaction evidence="12">
        <text>K(+)(in) + H(+)(in) = K(+)(out) + H(+)(out)</text>
        <dbReference type="Rhea" id="RHEA:28490"/>
        <dbReference type="ChEBI" id="CHEBI:15378"/>
        <dbReference type="ChEBI" id="CHEBI:29103"/>
    </reaction>
</comment>
<dbReference type="InterPro" id="IPR003855">
    <property type="entry name" value="K+_transporter"/>
</dbReference>
<feature type="domain" description="K+ potassium transporter integral membrane" evidence="13">
    <location>
        <begin position="22"/>
        <end position="475"/>
    </location>
</feature>
<protein>
    <recommendedName>
        <fullName evidence="12">Probable potassium transport system protein Kup</fullName>
    </recommendedName>
</protein>
<keyword evidence="5 12" id="KW-0633">Potassium transport</keyword>
<evidence type="ECO:0000256" key="8">
    <source>
        <dbReference type="ARBA" id="ARBA00022958"/>
    </source>
</evidence>
<proteinExistence type="inferred from homology"/>
<dbReference type="EMBL" id="LRRQ01000168">
    <property type="protein sequence ID" value="OAM87562.1"/>
    <property type="molecule type" value="Genomic_DNA"/>
</dbReference>
<keyword evidence="8 12" id="KW-0630">Potassium</keyword>
<feature type="transmembrane region" description="Helical" evidence="12">
    <location>
        <begin position="57"/>
        <end position="78"/>
    </location>
</feature>
<evidence type="ECO:0000256" key="6">
    <source>
        <dbReference type="ARBA" id="ARBA00022692"/>
    </source>
</evidence>
<evidence type="ECO:0000256" key="2">
    <source>
        <dbReference type="ARBA" id="ARBA00007019"/>
    </source>
</evidence>
<evidence type="ECO:0000259" key="13">
    <source>
        <dbReference type="Pfam" id="PF02705"/>
    </source>
</evidence>
<dbReference type="AlphaFoldDB" id="A0A178IC04"/>
<gene>
    <name evidence="12" type="primary">kup</name>
    <name evidence="15" type="ORF">AW736_22435</name>
</gene>
<evidence type="ECO:0000256" key="11">
    <source>
        <dbReference type="ARBA" id="ARBA00023136"/>
    </source>
</evidence>
<feature type="transmembrane region" description="Helical" evidence="12">
    <location>
        <begin position="308"/>
        <end position="334"/>
    </location>
</feature>
<keyword evidence="3 12" id="KW-0813">Transport</keyword>
<dbReference type="InterPro" id="IPR053952">
    <property type="entry name" value="K_trans_C"/>
</dbReference>
<feature type="transmembrane region" description="Helical" evidence="12">
    <location>
        <begin position="222"/>
        <end position="246"/>
    </location>
</feature>
<dbReference type="Pfam" id="PF02705">
    <property type="entry name" value="K_trans"/>
    <property type="match status" value="1"/>
</dbReference>
<reference evidence="15 16" key="1">
    <citation type="submission" date="2016-01" db="EMBL/GenBank/DDBJ databases">
        <title>High potential of lignocellulose degradation of a new Verrucomicrobia species.</title>
        <authorList>
            <person name="Wang Y."/>
            <person name="Shi Y."/>
            <person name="Qiu Z."/>
            <person name="Liu S."/>
            <person name="Yang H."/>
        </authorList>
    </citation>
    <scope>NUCLEOTIDE SEQUENCE [LARGE SCALE GENOMIC DNA]</scope>
    <source>
        <strain evidence="15 16">TSB47</strain>
    </source>
</reference>
<feature type="domain" description="K+ potassium transporter C-terminal" evidence="14">
    <location>
        <begin position="496"/>
        <end position="644"/>
    </location>
</feature>
<keyword evidence="9 12" id="KW-1133">Transmembrane helix</keyword>
<keyword evidence="10 12" id="KW-0406">Ion transport</keyword>
<feature type="transmembrane region" description="Helical" evidence="12">
    <location>
        <begin position="118"/>
        <end position="139"/>
    </location>
</feature>
<evidence type="ECO:0000256" key="9">
    <source>
        <dbReference type="ARBA" id="ARBA00022989"/>
    </source>
</evidence>
<dbReference type="GO" id="GO:0015079">
    <property type="term" value="F:potassium ion transmembrane transporter activity"/>
    <property type="evidence" value="ECO:0007669"/>
    <property type="project" value="UniProtKB-UniRule"/>
</dbReference>
<evidence type="ECO:0000313" key="16">
    <source>
        <dbReference type="Proteomes" id="UP000078486"/>
    </source>
</evidence>
<feature type="transmembrane region" description="Helical" evidence="12">
    <location>
        <begin position="355"/>
        <end position="380"/>
    </location>
</feature>
<comment type="subcellular location">
    <subcellularLocation>
        <location evidence="12">Cell membrane</location>
        <topology evidence="12">Multi-pass membrane protein</topology>
    </subcellularLocation>
    <subcellularLocation>
        <location evidence="1">Membrane</location>
        <topology evidence="1">Multi-pass membrane protein</topology>
    </subcellularLocation>
</comment>
<sequence>MTSVPAEKPAASGRKALKLGLCLGALGVVFGDIGTSPLYTMKECIATLPPSERVEGVYGVLSLITWALLLVVCVKYIWFVTRADNRGEGGIFALLALSQVHDTEPGPPPKRPRPIGPALLVILFGAALLYGDSVITPAITVLSAVEGLRGAGGFFAGGHAQNLIVFITCGILAVLFWFQHKGTEFIGAVFGPVMLFWFAVIGALGLWHLVESPRILLALNPLYGVNLLVTHPGGAATLLGSVVLAVTGAEALYADMGHFGRPAITRAWLWCALPGLLLNYYGQGAYVLEHHGAAVNPFFELVPPGLPRMALTVLAACAAIIASQAVISGAFSLTRSAIQLGYFPRLKVTHTSAELAGRIYVPLVNTSLALLSIGVVALFGSSDRLAAAYGIAVTGTMLVTTLAFFRVAQLRWRWPLWRSLGLCAFFIVIDAALFISTLHKFVDGGWLPIGIALAVIAIMHTWKTGRAEIREKIYSGATMDLELSDIAKSKNIVRVPGSAVFMVATPKGTPIALLHHLAANKCLQKTVVLLTIITEEIPHVDDEERMTLDYLGEGVWRATGRYGYMEQPNVANICERIVHQDVPLNLDATTFYFNREMIIGGGDARMLEWQKNLYAFLSRNARPVKDYYQILPTRIIEIGLPVQL</sequence>
<feature type="transmembrane region" description="Helical" evidence="12">
    <location>
        <begin position="267"/>
        <end position="288"/>
    </location>
</feature>
<comment type="caution">
    <text evidence="15">The sequence shown here is derived from an EMBL/GenBank/DDBJ whole genome shotgun (WGS) entry which is preliminary data.</text>
</comment>
<keyword evidence="11 12" id="KW-0472">Membrane</keyword>
<dbReference type="STRING" id="1184151.AW736_22435"/>
<organism evidence="15 16">
    <name type="scientific">Termitidicoccus mucosus</name>
    <dbReference type="NCBI Taxonomy" id="1184151"/>
    <lineage>
        <taxon>Bacteria</taxon>
        <taxon>Pseudomonadati</taxon>
        <taxon>Verrucomicrobiota</taxon>
        <taxon>Opitutia</taxon>
        <taxon>Opitutales</taxon>
        <taxon>Opitutaceae</taxon>
        <taxon>Termitidicoccus</taxon>
    </lineage>
</organism>
<evidence type="ECO:0000256" key="1">
    <source>
        <dbReference type="ARBA" id="ARBA00004141"/>
    </source>
</evidence>
<dbReference type="GO" id="GO:0015293">
    <property type="term" value="F:symporter activity"/>
    <property type="evidence" value="ECO:0007669"/>
    <property type="project" value="UniProtKB-UniRule"/>
</dbReference>
<dbReference type="PANTHER" id="PTHR30540:SF79">
    <property type="entry name" value="LOW AFFINITY POTASSIUM TRANSPORT SYSTEM PROTEIN KUP"/>
    <property type="match status" value="1"/>
</dbReference>
<dbReference type="Proteomes" id="UP000078486">
    <property type="component" value="Unassembled WGS sequence"/>
</dbReference>
<dbReference type="GO" id="GO:0005886">
    <property type="term" value="C:plasma membrane"/>
    <property type="evidence" value="ECO:0007669"/>
    <property type="project" value="UniProtKB-SubCell"/>
</dbReference>
<keyword evidence="4 12" id="KW-1003">Cell membrane</keyword>
<dbReference type="InterPro" id="IPR023051">
    <property type="entry name" value="Kup"/>
</dbReference>
<keyword evidence="7 12" id="KW-0769">Symport</keyword>
<feature type="transmembrane region" description="Helical" evidence="12">
    <location>
        <begin position="159"/>
        <end position="178"/>
    </location>
</feature>
<evidence type="ECO:0000256" key="3">
    <source>
        <dbReference type="ARBA" id="ARBA00022448"/>
    </source>
</evidence>
<name>A0A178IC04_9BACT</name>
<dbReference type="InterPro" id="IPR053951">
    <property type="entry name" value="K_trans_N"/>
</dbReference>
<keyword evidence="6 12" id="KW-0812">Transmembrane</keyword>
<dbReference type="RefSeq" id="WP_068772539.1">
    <property type="nucleotide sequence ID" value="NZ_CP109796.1"/>
</dbReference>
<dbReference type="PANTHER" id="PTHR30540">
    <property type="entry name" value="OSMOTIC STRESS POTASSIUM TRANSPORTER"/>
    <property type="match status" value="1"/>
</dbReference>
<accession>A0A178IC04</accession>
<evidence type="ECO:0000256" key="7">
    <source>
        <dbReference type="ARBA" id="ARBA00022847"/>
    </source>
</evidence>
<keyword evidence="16" id="KW-1185">Reference proteome</keyword>
<dbReference type="Pfam" id="PF22776">
    <property type="entry name" value="K_trans_C"/>
    <property type="match status" value="1"/>
</dbReference>
<comment type="similarity">
    <text evidence="2 12">Belongs to the HAK/KUP transporter (TC 2.A.72) family.</text>
</comment>
<evidence type="ECO:0000256" key="4">
    <source>
        <dbReference type="ARBA" id="ARBA00022475"/>
    </source>
</evidence>
<feature type="transmembrane region" description="Helical" evidence="12">
    <location>
        <begin position="185"/>
        <end position="210"/>
    </location>
</feature>
<feature type="transmembrane region" description="Helical" evidence="12">
    <location>
        <begin position="420"/>
        <end position="439"/>
    </location>
</feature>
<dbReference type="HAMAP" id="MF_01522">
    <property type="entry name" value="Kup"/>
    <property type="match status" value="1"/>
</dbReference>
<comment type="function">
    <text evidence="12">Transport of potassium into the cell. Likely operates as a K(+):H(+) symporter.</text>
</comment>
<evidence type="ECO:0000256" key="10">
    <source>
        <dbReference type="ARBA" id="ARBA00023065"/>
    </source>
</evidence>